<proteinExistence type="predicted"/>
<gene>
    <name evidence="1" type="ORF">F5144DRAFT_374926</name>
</gene>
<evidence type="ECO:0000313" key="1">
    <source>
        <dbReference type="EMBL" id="KAH6623902.1"/>
    </source>
</evidence>
<keyword evidence="2" id="KW-1185">Reference proteome</keyword>
<dbReference type="Proteomes" id="UP000724584">
    <property type="component" value="Unassembled WGS sequence"/>
</dbReference>
<sequence length="140" mass="15483">MYRLTTKHIDAIASPGPTSTPAWTSPESTTTQVIVFGIITSVLSLVAVYFSYRQLQATRLRNRGCSPPTNESEADVARSRTLLDREEGPRYIHLSELRVLHGAARQPSGPRGNGGMDNGIISDQVRQHILAQLWELRDAD</sequence>
<evidence type="ECO:0000313" key="2">
    <source>
        <dbReference type="Proteomes" id="UP000724584"/>
    </source>
</evidence>
<organism evidence="1 2">
    <name type="scientific">Chaetomium tenue</name>
    <dbReference type="NCBI Taxonomy" id="1854479"/>
    <lineage>
        <taxon>Eukaryota</taxon>
        <taxon>Fungi</taxon>
        <taxon>Dikarya</taxon>
        <taxon>Ascomycota</taxon>
        <taxon>Pezizomycotina</taxon>
        <taxon>Sordariomycetes</taxon>
        <taxon>Sordariomycetidae</taxon>
        <taxon>Sordariales</taxon>
        <taxon>Chaetomiaceae</taxon>
        <taxon>Chaetomium</taxon>
    </lineage>
</organism>
<dbReference type="EMBL" id="JAGIZQ010000006">
    <property type="protein sequence ID" value="KAH6623902.1"/>
    <property type="molecule type" value="Genomic_DNA"/>
</dbReference>
<protein>
    <submittedName>
        <fullName evidence="1">Uncharacterized protein</fullName>
    </submittedName>
</protein>
<name>A0ACB7P229_9PEZI</name>
<accession>A0ACB7P229</accession>
<reference evidence="1 2" key="1">
    <citation type="journal article" date="2021" name="Nat. Commun.">
        <title>Genetic determinants of endophytism in the Arabidopsis root mycobiome.</title>
        <authorList>
            <person name="Mesny F."/>
            <person name="Miyauchi S."/>
            <person name="Thiergart T."/>
            <person name="Pickel B."/>
            <person name="Atanasova L."/>
            <person name="Karlsson M."/>
            <person name="Huettel B."/>
            <person name="Barry K.W."/>
            <person name="Haridas S."/>
            <person name="Chen C."/>
            <person name="Bauer D."/>
            <person name="Andreopoulos W."/>
            <person name="Pangilinan J."/>
            <person name="LaButti K."/>
            <person name="Riley R."/>
            <person name="Lipzen A."/>
            <person name="Clum A."/>
            <person name="Drula E."/>
            <person name="Henrissat B."/>
            <person name="Kohler A."/>
            <person name="Grigoriev I.V."/>
            <person name="Martin F.M."/>
            <person name="Hacquard S."/>
        </authorList>
    </citation>
    <scope>NUCLEOTIDE SEQUENCE [LARGE SCALE GENOMIC DNA]</scope>
    <source>
        <strain evidence="1 2">MPI-SDFR-AT-0079</strain>
    </source>
</reference>
<comment type="caution">
    <text evidence="1">The sequence shown here is derived from an EMBL/GenBank/DDBJ whole genome shotgun (WGS) entry which is preliminary data.</text>
</comment>